<organism evidence="2">
    <name type="scientific">uncultured Thermomicrobiales bacterium</name>
    <dbReference type="NCBI Taxonomy" id="1645740"/>
    <lineage>
        <taxon>Bacteria</taxon>
        <taxon>Pseudomonadati</taxon>
        <taxon>Thermomicrobiota</taxon>
        <taxon>Thermomicrobia</taxon>
        <taxon>Thermomicrobiales</taxon>
        <taxon>environmental samples</taxon>
    </lineage>
</organism>
<protein>
    <submittedName>
        <fullName evidence="2">Uncharacterized protein</fullName>
    </submittedName>
</protein>
<feature type="region of interest" description="Disordered" evidence="1">
    <location>
        <begin position="99"/>
        <end position="179"/>
    </location>
</feature>
<dbReference type="EMBL" id="CADCWE010000087">
    <property type="protein sequence ID" value="CAA9536388.1"/>
    <property type="molecule type" value="Genomic_DNA"/>
</dbReference>
<name>A0A6J4TZ64_9BACT</name>
<feature type="compositionally biased region" description="Basic and acidic residues" evidence="1">
    <location>
        <begin position="140"/>
        <end position="158"/>
    </location>
</feature>
<feature type="compositionally biased region" description="Gly residues" evidence="1">
    <location>
        <begin position="169"/>
        <end position="179"/>
    </location>
</feature>
<feature type="non-terminal residue" evidence="2">
    <location>
        <position position="1"/>
    </location>
</feature>
<evidence type="ECO:0000313" key="2">
    <source>
        <dbReference type="EMBL" id="CAA9536388.1"/>
    </source>
</evidence>
<accession>A0A6J4TZ64</accession>
<evidence type="ECO:0000256" key="1">
    <source>
        <dbReference type="SAM" id="MobiDB-lite"/>
    </source>
</evidence>
<feature type="region of interest" description="Disordered" evidence="1">
    <location>
        <begin position="1"/>
        <end position="32"/>
    </location>
</feature>
<feature type="non-terminal residue" evidence="2">
    <location>
        <position position="179"/>
    </location>
</feature>
<sequence length="179" mass="19129">DPFGRARTSETAPRGRRARHPPRLPGVPARDAGLEIARAGRRRAAGDGWGVDDYPGRAAQAPRLRRGLLVLPRAGRSRPGAAVGHRGVGSRLIPELEPVRGGALRGTPRRLEGCGGPLPRDGRRGLGRGRPGRVGPAAVTERRVAELALDRGPHDRGIRPPQRPRRPDPGGGGRPNRRL</sequence>
<proteinExistence type="predicted"/>
<gene>
    <name evidence="2" type="ORF">AVDCRST_MAG73-1502</name>
</gene>
<dbReference type="AlphaFoldDB" id="A0A6J4TZ64"/>
<reference evidence="2" key="1">
    <citation type="submission" date="2020-02" db="EMBL/GenBank/DDBJ databases">
        <authorList>
            <person name="Meier V. D."/>
        </authorList>
    </citation>
    <scope>NUCLEOTIDE SEQUENCE</scope>
    <source>
        <strain evidence="2">AVDCRST_MAG73</strain>
    </source>
</reference>